<dbReference type="PRINTS" id="PR00413">
    <property type="entry name" value="HADHALOGNASE"/>
</dbReference>
<dbReference type="PANTHER" id="PTHR43316">
    <property type="entry name" value="HYDROLASE, HALOACID DELAHOGENASE-RELATED"/>
    <property type="match status" value="1"/>
</dbReference>
<dbReference type="NCBIfam" id="TIGR01493">
    <property type="entry name" value="HAD-SF-IA-v2"/>
    <property type="match status" value="1"/>
</dbReference>
<name>A0ABY8FEH8_9GAMM</name>
<evidence type="ECO:0000256" key="2">
    <source>
        <dbReference type="ARBA" id="ARBA00022801"/>
    </source>
</evidence>
<dbReference type="Gene3D" id="1.10.150.240">
    <property type="entry name" value="Putative phosphatase, domain 2"/>
    <property type="match status" value="1"/>
</dbReference>
<reference evidence="4 5" key="1">
    <citation type="submission" date="2019-01" db="EMBL/GenBank/DDBJ databases">
        <title>Genome sequence of Salinicola endophyticus REST5.</title>
        <authorList>
            <person name="Nascimento F.X."/>
        </authorList>
    </citation>
    <scope>NUCLEOTIDE SEQUENCE [LARGE SCALE GENOMIC DNA]</scope>
    <source>
        <strain evidence="4 5">REST5</strain>
    </source>
</reference>
<dbReference type="InterPro" id="IPR023214">
    <property type="entry name" value="HAD_sf"/>
</dbReference>
<comment type="function">
    <text evidence="3">Catalyzes the hydrolytic dehalogenation of small (S)-2-haloalkanoic acids to yield the corresponding (R)-2-hydroxyalkanoic acids.</text>
</comment>
<evidence type="ECO:0000256" key="3">
    <source>
        <dbReference type="RuleBase" id="RU368077"/>
    </source>
</evidence>
<dbReference type="EC" id="3.8.1.2" evidence="3"/>
<dbReference type="InterPro" id="IPR036412">
    <property type="entry name" value="HAD-like_sf"/>
</dbReference>
<keyword evidence="2 3" id="KW-0378">Hydrolase</keyword>
<comment type="catalytic activity">
    <reaction evidence="3">
        <text>an (S)-2-haloacid + H2O = a (2R)-2-hydroxycarboxylate + a halide anion + H(+)</text>
        <dbReference type="Rhea" id="RHEA:11192"/>
        <dbReference type="ChEBI" id="CHEBI:15377"/>
        <dbReference type="ChEBI" id="CHEBI:15378"/>
        <dbReference type="ChEBI" id="CHEBI:16042"/>
        <dbReference type="ChEBI" id="CHEBI:58314"/>
        <dbReference type="ChEBI" id="CHEBI:137405"/>
        <dbReference type="EC" id="3.8.1.2"/>
    </reaction>
</comment>
<dbReference type="SUPFAM" id="SSF56784">
    <property type="entry name" value="HAD-like"/>
    <property type="match status" value="1"/>
</dbReference>
<keyword evidence="5" id="KW-1185">Reference proteome</keyword>
<dbReference type="InterPro" id="IPR051540">
    <property type="entry name" value="S-2-haloacid_dehalogenase"/>
</dbReference>
<comment type="similarity">
    <text evidence="1 3">Belongs to the HAD-like hydrolase superfamily. S-2-haloalkanoic acid dehalogenase family.</text>
</comment>
<dbReference type="Pfam" id="PF00702">
    <property type="entry name" value="Hydrolase"/>
    <property type="match status" value="1"/>
</dbReference>
<dbReference type="InterPro" id="IPR006328">
    <property type="entry name" value="2-HAD"/>
</dbReference>
<dbReference type="PANTHER" id="PTHR43316:SF3">
    <property type="entry name" value="HALOACID DEHALOGENASE, TYPE II (AFU_ORTHOLOGUE AFUA_2G07750)-RELATED"/>
    <property type="match status" value="1"/>
</dbReference>
<evidence type="ECO:0000256" key="1">
    <source>
        <dbReference type="ARBA" id="ARBA00008106"/>
    </source>
</evidence>
<sequence>MDTPLFAFSLHDTLVDTQDVAVTLALRLDETEASAFARRWREKQLEFAYRRGLMGAYADFHRLQREALEAVDRERGTRLGEESKQALLAHCRRLPAFADASAALTRLRGLGVRCVAFANASRYDIELLLDNAGLALLLEDVVSAEEVRRFQPDAALYAHLRARTHSRPEATWLVSAEPAEIIGARYAGLRAAWLQRDPQRAFESWGDPPDLMAPDLDALATQCAGWFAREHPH</sequence>
<dbReference type="InterPro" id="IPR006439">
    <property type="entry name" value="HAD-SF_hydro_IA"/>
</dbReference>
<proteinExistence type="inferred from homology"/>
<dbReference type="Gene3D" id="3.40.50.1000">
    <property type="entry name" value="HAD superfamily/HAD-like"/>
    <property type="match status" value="1"/>
</dbReference>
<dbReference type="InterPro" id="IPR023198">
    <property type="entry name" value="PGP-like_dom2"/>
</dbReference>
<organism evidence="4 5">
    <name type="scientific">Salinicola endophyticus</name>
    <dbReference type="NCBI Taxonomy" id="1949083"/>
    <lineage>
        <taxon>Bacteria</taxon>
        <taxon>Pseudomonadati</taxon>
        <taxon>Pseudomonadota</taxon>
        <taxon>Gammaproteobacteria</taxon>
        <taxon>Oceanospirillales</taxon>
        <taxon>Halomonadaceae</taxon>
        <taxon>Salinicola</taxon>
    </lineage>
</organism>
<protein>
    <recommendedName>
        <fullName evidence="3">(S)-2-haloacid dehalogenase</fullName>
        <ecNumber evidence="3">3.8.1.2</ecNumber>
    </recommendedName>
    <alternativeName>
        <fullName evidence="3">2-haloalkanoic acid dehalogenase</fullName>
    </alternativeName>
    <alternativeName>
        <fullName evidence="3">Halocarboxylic acid halidohydrolase</fullName>
    </alternativeName>
    <alternativeName>
        <fullName evidence="3">L-2-haloacid dehalogenase</fullName>
    </alternativeName>
</protein>
<accession>A0ABY8FEH8</accession>
<gene>
    <name evidence="4" type="ORF">EVC62_02445</name>
</gene>
<evidence type="ECO:0000313" key="4">
    <source>
        <dbReference type="EMBL" id="WFF40450.1"/>
    </source>
</evidence>
<dbReference type="NCBIfam" id="TIGR01428">
    <property type="entry name" value="HAD_type_II"/>
    <property type="match status" value="1"/>
</dbReference>
<dbReference type="RefSeq" id="WP_110690487.1">
    <property type="nucleotide sequence ID" value="NZ_CP035631.1"/>
</dbReference>
<dbReference type="EMBL" id="CP035631">
    <property type="protein sequence ID" value="WFF40450.1"/>
    <property type="molecule type" value="Genomic_DNA"/>
</dbReference>
<evidence type="ECO:0000313" key="5">
    <source>
        <dbReference type="Proteomes" id="UP001321526"/>
    </source>
</evidence>
<dbReference type="Proteomes" id="UP001321526">
    <property type="component" value="Chromosome"/>
</dbReference>